<keyword evidence="1" id="KW-0812">Transmembrane</keyword>
<keyword evidence="1" id="KW-1133">Transmembrane helix</keyword>
<dbReference type="STRING" id="1797582.A2442_02585"/>
<name>A0A1F5EHU5_9BACT</name>
<sequence>MITGNKLLKYGIVAAVVIVVLSYAFYQTRNIIKGGVITIDYPTSGMTLKESLVEIRGTIKNASYITMNGRQIFVDEEGNFKEKLLLSEGYNITEIEIQDRFERIKKEVLELIYEPSL</sequence>
<feature type="transmembrane region" description="Helical" evidence="1">
    <location>
        <begin position="7"/>
        <end position="26"/>
    </location>
</feature>
<comment type="caution">
    <text evidence="2">The sequence shown here is derived from an EMBL/GenBank/DDBJ whole genome shotgun (WGS) entry which is preliminary data.</text>
</comment>
<dbReference type="EMBL" id="MFAE01000010">
    <property type="protein sequence ID" value="OGD66997.1"/>
    <property type="molecule type" value="Genomic_DNA"/>
</dbReference>
<dbReference type="Gene3D" id="2.60.40.10">
    <property type="entry name" value="Immunoglobulins"/>
    <property type="match status" value="1"/>
</dbReference>
<protein>
    <submittedName>
        <fullName evidence="2">Uncharacterized protein</fullName>
    </submittedName>
</protein>
<keyword evidence="1" id="KW-0472">Membrane</keyword>
<dbReference type="InterPro" id="IPR013783">
    <property type="entry name" value="Ig-like_fold"/>
</dbReference>
<evidence type="ECO:0000313" key="3">
    <source>
        <dbReference type="Proteomes" id="UP000179003"/>
    </source>
</evidence>
<dbReference type="Pfam" id="PF09136">
    <property type="entry name" value="Glucodextran_B"/>
    <property type="match status" value="1"/>
</dbReference>
<evidence type="ECO:0000313" key="2">
    <source>
        <dbReference type="EMBL" id="OGD66997.1"/>
    </source>
</evidence>
<dbReference type="AlphaFoldDB" id="A0A1F5EHU5"/>
<organism evidence="2 3">
    <name type="scientific">Candidatus Campbellbacteria bacterium RIFOXYC2_FULL_35_25</name>
    <dbReference type="NCBI Taxonomy" id="1797582"/>
    <lineage>
        <taxon>Bacteria</taxon>
        <taxon>Candidatus Campbelliibacteriota</taxon>
    </lineage>
</organism>
<accession>A0A1F5EHU5</accession>
<evidence type="ECO:0000256" key="1">
    <source>
        <dbReference type="SAM" id="Phobius"/>
    </source>
</evidence>
<gene>
    <name evidence="2" type="ORF">A2442_02585</name>
</gene>
<dbReference type="Proteomes" id="UP000179003">
    <property type="component" value="Unassembled WGS sequence"/>
</dbReference>
<proteinExistence type="predicted"/>
<reference evidence="2 3" key="1">
    <citation type="journal article" date="2016" name="Nat. Commun.">
        <title>Thousands of microbial genomes shed light on interconnected biogeochemical processes in an aquifer system.</title>
        <authorList>
            <person name="Anantharaman K."/>
            <person name="Brown C.T."/>
            <person name="Hug L.A."/>
            <person name="Sharon I."/>
            <person name="Castelle C.J."/>
            <person name="Probst A.J."/>
            <person name="Thomas B.C."/>
            <person name="Singh A."/>
            <person name="Wilkins M.J."/>
            <person name="Karaoz U."/>
            <person name="Brodie E.L."/>
            <person name="Williams K.H."/>
            <person name="Hubbard S.S."/>
            <person name="Banfield J.F."/>
        </authorList>
    </citation>
    <scope>NUCLEOTIDE SEQUENCE [LARGE SCALE GENOMIC DNA]</scope>
</reference>